<dbReference type="InterPro" id="IPR042099">
    <property type="entry name" value="ANL_N_sf"/>
</dbReference>
<dbReference type="InterPro" id="IPR000873">
    <property type="entry name" value="AMP-dep_synth/lig_dom"/>
</dbReference>
<gene>
    <name evidence="4" type="ORF">EYC87_10880</name>
</gene>
<evidence type="ECO:0000256" key="1">
    <source>
        <dbReference type="ARBA" id="ARBA00022741"/>
    </source>
</evidence>
<evidence type="ECO:0000313" key="4">
    <source>
        <dbReference type="EMBL" id="MCX2974084.1"/>
    </source>
</evidence>
<evidence type="ECO:0000259" key="3">
    <source>
        <dbReference type="Pfam" id="PF00501"/>
    </source>
</evidence>
<dbReference type="SUPFAM" id="SSF56801">
    <property type="entry name" value="Acetyl-CoA synthetase-like"/>
    <property type="match status" value="1"/>
</dbReference>
<dbReference type="Pfam" id="PF23562">
    <property type="entry name" value="AMP-binding_C_3"/>
    <property type="match status" value="1"/>
</dbReference>
<keyword evidence="5" id="KW-1185">Reference proteome</keyword>
<dbReference type="PROSITE" id="PS00455">
    <property type="entry name" value="AMP_BINDING"/>
    <property type="match status" value="1"/>
</dbReference>
<dbReference type="Gene3D" id="3.40.50.12780">
    <property type="entry name" value="N-terminal domain of ligase-like"/>
    <property type="match status" value="1"/>
</dbReference>
<dbReference type="PANTHER" id="PTHR43272:SF33">
    <property type="entry name" value="AMP-BINDING DOMAIN-CONTAINING PROTEIN-RELATED"/>
    <property type="match status" value="1"/>
</dbReference>
<evidence type="ECO:0000256" key="2">
    <source>
        <dbReference type="ARBA" id="ARBA00022840"/>
    </source>
</evidence>
<dbReference type="EMBL" id="SHNP01000003">
    <property type="protein sequence ID" value="MCX2974084.1"/>
    <property type="molecule type" value="Genomic_DNA"/>
</dbReference>
<proteinExistence type="predicted"/>
<sequence>MRSLLNRENQMTTTVKTPLEMFYRWEQETPGKVFLRQPKSLEWREYSWREVADQVRRLASFLRSKNYPQGTRIAIWSANSKDWPIVDFAIMMAGHVSVPIYPGQDVGSARYVFEHSEARMVFAGAFDMQDRLAEALTDVMETVAILGCRCNTDTSMEEILEQFSPMKESPQPPPENLMTLVYTSGTTGNPKGVMHIHETPGHVVPSLVASFRLNEPESRLFSFLPMAHAAERILVELTGLYSNTPISFSEGQETFADEIRSVQPTFFFAVPRLWIKFKEGIDGKFSAAQQASMTLEQKREVAHALGLASGRIIVTGSAPTPRDVQDWFLGMGIALRDAYGMTENFVHGMGWFKNDQPISGCVGQPMDPATQVRVSDLGEIQFKSKGLMQGYYLNPEKTSEVFDDGWYCTGDAGRFDEDGNLWITGRLSEVFKTTKGKFIVPTRLENLFGRSRYLAQFCVYGHGRDQPAVLVTLSEKGHELEPGQLREELLALLEQINAEVPPYERLSHIVVTPEWTIENGLLTPTMKLKRNQIVEAFREQTAAMGQTEPVLLL</sequence>
<protein>
    <submittedName>
        <fullName evidence="4">AMP-binding protein</fullName>
    </submittedName>
</protein>
<reference evidence="4" key="1">
    <citation type="submission" date="2019-02" db="EMBL/GenBank/DDBJ databases">
        <authorList>
            <person name="Li S.-H."/>
        </authorList>
    </citation>
    <scope>NUCLEOTIDE SEQUENCE</scope>
    <source>
        <strain evidence="4">IMCC8485</strain>
    </source>
</reference>
<keyword evidence="1" id="KW-0547">Nucleotide-binding</keyword>
<dbReference type="Pfam" id="PF00501">
    <property type="entry name" value="AMP-binding"/>
    <property type="match status" value="1"/>
</dbReference>
<dbReference type="PANTHER" id="PTHR43272">
    <property type="entry name" value="LONG-CHAIN-FATTY-ACID--COA LIGASE"/>
    <property type="match status" value="1"/>
</dbReference>
<name>A0ABT3SXU1_9GAMM</name>
<accession>A0ABT3SXU1</accession>
<keyword evidence="2" id="KW-0067">ATP-binding</keyword>
<dbReference type="InterPro" id="IPR020845">
    <property type="entry name" value="AMP-binding_CS"/>
</dbReference>
<evidence type="ECO:0000313" key="5">
    <source>
        <dbReference type="Proteomes" id="UP001143307"/>
    </source>
</evidence>
<organism evidence="4 5">
    <name type="scientific">Candidatus Seongchinamella marina</name>
    <dbReference type="NCBI Taxonomy" id="2518990"/>
    <lineage>
        <taxon>Bacteria</taxon>
        <taxon>Pseudomonadati</taxon>
        <taxon>Pseudomonadota</taxon>
        <taxon>Gammaproteobacteria</taxon>
        <taxon>Cellvibrionales</taxon>
        <taxon>Halieaceae</taxon>
        <taxon>Seongchinamella</taxon>
    </lineage>
</organism>
<dbReference type="Proteomes" id="UP001143307">
    <property type="component" value="Unassembled WGS sequence"/>
</dbReference>
<feature type="domain" description="AMP-dependent synthetase/ligase" evidence="3">
    <location>
        <begin position="23"/>
        <end position="392"/>
    </location>
</feature>
<comment type="caution">
    <text evidence="4">The sequence shown here is derived from an EMBL/GenBank/DDBJ whole genome shotgun (WGS) entry which is preliminary data.</text>
</comment>